<organism evidence="6">
    <name type="scientific">freshwater metagenome</name>
    <dbReference type="NCBI Taxonomy" id="449393"/>
    <lineage>
        <taxon>unclassified sequences</taxon>
        <taxon>metagenomes</taxon>
        <taxon>ecological metagenomes</taxon>
    </lineage>
</organism>
<dbReference type="AlphaFoldDB" id="A0A6J7HEL9"/>
<dbReference type="Gene3D" id="1.10.357.10">
    <property type="entry name" value="Tetracycline Repressor, domain 2"/>
    <property type="match status" value="1"/>
</dbReference>
<reference evidence="6" key="1">
    <citation type="submission" date="2020-05" db="EMBL/GenBank/DDBJ databases">
        <authorList>
            <person name="Chiriac C."/>
            <person name="Salcher M."/>
            <person name="Ghai R."/>
            <person name="Kavagutti S V."/>
        </authorList>
    </citation>
    <scope>NUCLEOTIDE SEQUENCE</scope>
</reference>
<accession>A0A6J7HEL9</accession>
<keyword evidence="2" id="KW-0805">Transcription regulation</keyword>
<feature type="domain" description="HTH tetR-type" evidence="5">
    <location>
        <begin position="14"/>
        <end position="74"/>
    </location>
</feature>
<dbReference type="Pfam" id="PF00440">
    <property type="entry name" value="TetR_N"/>
    <property type="match status" value="1"/>
</dbReference>
<dbReference type="PANTHER" id="PTHR47506">
    <property type="entry name" value="TRANSCRIPTIONAL REGULATORY PROTEIN"/>
    <property type="match status" value="1"/>
</dbReference>
<evidence type="ECO:0000256" key="2">
    <source>
        <dbReference type="ARBA" id="ARBA00023015"/>
    </source>
</evidence>
<evidence type="ECO:0000256" key="3">
    <source>
        <dbReference type="ARBA" id="ARBA00023125"/>
    </source>
</evidence>
<dbReference type="PROSITE" id="PS50977">
    <property type="entry name" value="HTH_TETR_2"/>
    <property type="match status" value="1"/>
</dbReference>
<proteinExistence type="predicted"/>
<keyword evidence="4" id="KW-0804">Transcription</keyword>
<dbReference type="PANTHER" id="PTHR47506:SF6">
    <property type="entry name" value="HTH-TYPE TRANSCRIPTIONAL REPRESSOR NEMR"/>
    <property type="match status" value="1"/>
</dbReference>
<dbReference type="SUPFAM" id="SSF48498">
    <property type="entry name" value="Tetracyclin repressor-like, C-terminal domain"/>
    <property type="match status" value="1"/>
</dbReference>
<evidence type="ECO:0000259" key="5">
    <source>
        <dbReference type="PROSITE" id="PS50977"/>
    </source>
</evidence>
<dbReference type="InterPro" id="IPR036271">
    <property type="entry name" value="Tet_transcr_reg_TetR-rel_C_sf"/>
</dbReference>
<dbReference type="GO" id="GO:0003677">
    <property type="term" value="F:DNA binding"/>
    <property type="evidence" value="ECO:0007669"/>
    <property type="project" value="UniProtKB-KW"/>
</dbReference>
<evidence type="ECO:0000256" key="4">
    <source>
        <dbReference type="ARBA" id="ARBA00023163"/>
    </source>
</evidence>
<dbReference type="InterPro" id="IPR001647">
    <property type="entry name" value="HTH_TetR"/>
</dbReference>
<dbReference type="SUPFAM" id="SSF46689">
    <property type="entry name" value="Homeodomain-like"/>
    <property type="match status" value="1"/>
</dbReference>
<evidence type="ECO:0000256" key="1">
    <source>
        <dbReference type="ARBA" id="ARBA00022491"/>
    </source>
</evidence>
<name>A0A6J7HEL9_9ZZZZ</name>
<evidence type="ECO:0000313" key="6">
    <source>
        <dbReference type="EMBL" id="CAB4919427.1"/>
    </source>
</evidence>
<sequence length="209" mass="22667">MSAPSRPTRKEQQARTRAALVRSATAAMADKGLQAASIAEIAADAGFTKGAFYANFASKDELLLAVLDETFDRAIGDIERAIRDHDDIDDQARDAGDAWLTQTGAEPTGGRLFLELMVHAVRDETFRAAFVERRRGLRDRVTEIYEARAAEMGLRAPFPLEDAARMTSVMAHGVALDRLVEPDGIDDAFFGTMLVTFFAGLQVGGSTGE</sequence>
<dbReference type="Pfam" id="PF13977">
    <property type="entry name" value="TetR_C_6"/>
    <property type="match status" value="1"/>
</dbReference>
<keyword evidence="3" id="KW-0238">DNA-binding</keyword>
<keyword evidence="1" id="KW-0678">Repressor</keyword>
<dbReference type="InterPro" id="IPR039538">
    <property type="entry name" value="BetI_C"/>
</dbReference>
<gene>
    <name evidence="6" type="ORF">UFOPK3564_01744</name>
</gene>
<dbReference type="EMBL" id="CAFBMK010000098">
    <property type="protein sequence ID" value="CAB4919427.1"/>
    <property type="molecule type" value="Genomic_DNA"/>
</dbReference>
<protein>
    <submittedName>
        <fullName evidence="6">Unannotated protein</fullName>
    </submittedName>
</protein>
<dbReference type="PRINTS" id="PR00455">
    <property type="entry name" value="HTHTETR"/>
</dbReference>
<dbReference type="InterPro" id="IPR009057">
    <property type="entry name" value="Homeodomain-like_sf"/>
</dbReference>